<feature type="compositionally biased region" description="Polar residues" evidence="8">
    <location>
        <begin position="1190"/>
        <end position="1199"/>
    </location>
</feature>
<feature type="region of interest" description="Disordered" evidence="8">
    <location>
        <begin position="1462"/>
        <end position="1508"/>
    </location>
</feature>
<evidence type="ECO:0000313" key="11">
    <source>
        <dbReference type="Proteomes" id="UP000038009"/>
    </source>
</evidence>
<feature type="compositionally biased region" description="Low complexity" evidence="8">
    <location>
        <begin position="2140"/>
        <end position="2155"/>
    </location>
</feature>
<feature type="compositionally biased region" description="Low complexity" evidence="8">
    <location>
        <begin position="689"/>
        <end position="699"/>
    </location>
</feature>
<feature type="region of interest" description="Disordered" evidence="8">
    <location>
        <begin position="1621"/>
        <end position="1664"/>
    </location>
</feature>
<dbReference type="PROSITE" id="PS50011">
    <property type="entry name" value="PROTEIN_KINASE_DOM"/>
    <property type="match status" value="1"/>
</dbReference>
<evidence type="ECO:0000256" key="5">
    <source>
        <dbReference type="ARBA" id="ARBA00022777"/>
    </source>
</evidence>
<keyword evidence="3" id="KW-0808">Transferase</keyword>
<feature type="region of interest" description="Disordered" evidence="8">
    <location>
        <begin position="2439"/>
        <end position="2465"/>
    </location>
</feature>
<feature type="compositionally biased region" description="Low complexity" evidence="8">
    <location>
        <begin position="1267"/>
        <end position="1281"/>
    </location>
</feature>
<feature type="region of interest" description="Disordered" evidence="8">
    <location>
        <begin position="24"/>
        <end position="53"/>
    </location>
</feature>
<feature type="compositionally biased region" description="Low complexity" evidence="8">
    <location>
        <begin position="2840"/>
        <end position="2861"/>
    </location>
</feature>
<accession>A0A0N1I6R6</accession>
<feature type="region of interest" description="Disordered" evidence="8">
    <location>
        <begin position="1711"/>
        <end position="1755"/>
    </location>
</feature>
<keyword evidence="6 7" id="KW-0067">ATP-binding</keyword>
<feature type="region of interest" description="Disordered" evidence="8">
    <location>
        <begin position="1295"/>
        <end position="1314"/>
    </location>
</feature>
<feature type="region of interest" description="Disordered" evidence="8">
    <location>
        <begin position="2326"/>
        <end position="2357"/>
    </location>
</feature>
<feature type="compositionally biased region" description="Low complexity" evidence="8">
    <location>
        <begin position="1635"/>
        <end position="1644"/>
    </location>
</feature>
<feature type="compositionally biased region" description="Polar residues" evidence="8">
    <location>
        <begin position="2445"/>
        <end position="2465"/>
    </location>
</feature>
<dbReference type="GO" id="GO:0004674">
    <property type="term" value="F:protein serine/threonine kinase activity"/>
    <property type="evidence" value="ECO:0007669"/>
    <property type="project" value="UniProtKB-EC"/>
</dbReference>
<proteinExistence type="inferred from homology"/>
<evidence type="ECO:0000256" key="3">
    <source>
        <dbReference type="ARBA" id="ARBA00022679"/>
    </source>
</evidence>
<dbReference type="PANTHER" id="PTHR43671:SF13">
    <property type="entry name" value="SERINE_THREONINE-PROTEIN KINASE NEK2"/>
    <property type="match status" value="1"/>
</dbReference>
<dbReference type="VEuPathDB" id="TriTrypDB:Lsey_0119_0030"/>
<feature type="compositionally biased region" description="Polar residues" evidence="8">
    <location>
        <begin position="1995"/>
        <end position="2005"/>
    </location>
</feature>
<feature type="compositionally biased region" description="Low complexity" evidence="8">
    <location>
        <begin position="1593"/>
        <end position="1608"/>
    </location>
</feature>
<keyword evidence="11" id="KW-1185">Reference proteome</keyword>
<dbReference type="EMBL" id="LJSK01000119">
    <property type="protein sequence ID" value="KPI86701.1"/>
    <property type="molecule type" value="Genomic_DNA"/>
</dbReference>
<evidence type="ECO:0000256" key="6">
    <source>
        <dbReference type="ARBA" id="ARBA00022840"/>
    </source>
</evidence>
<keyword evidence="5" id="KW-0418">Kinase</keyword>
<feature type="compositionally biased region" description="Basic and acidic residues" evidence="8">
    <location>
        <begin position="1977"/>
        <end position="1992"/>
    </location>
</feature>
<feature type="compositionally biased region" description="Low complexity" evidence="8">
    <location>
        <begin position="1485"/>
        <end position="1500"/>
    </location>
</feature>
<feature type="compositionally biased region" description="Polar residues" evidence="8">
    <location>
        <begin position="813"/>
        <end position="844"/>
    </location>
</feature>
<feature type="region of interest" description="Disordered" evidence="8">
    <location>
        <begin position="1254"/>
        <end position="1281"/>
    </location>
</feature>
<evidence type="ECO:0000256" key="8">
    <source>
        <dbReference type="SAM" id="MobiDB-lite"/>
    </source>
</evidence>
<feature type="compositionally biased region" description="Low complexity" evidence="8">
    <location>
        <begin position="780"/>
        <end position="789"/>
    </location>
</feature>
<feature type="region of interest" description="Disordered" evidence="8">
    <location>
        <begin position="2798"/>
        <end position="2869"/>
    </location>
</feature>
<feature type="region of interest" description="Disordered" evidence="8">
    <location>
        <begin position="2123"/>
        <end position="2159"/>
    </location>
</feature>
<feature type="compositionally biased region" description="Pro residues" evidence="8">
    <location>
        <begin position="790"/>
        <end position="804"/>
    </location>
</feature>
<feature type="compositionally biased region" description="Low complexity" evidence="8">
    <location>
        <begin position="3169"/>
        <end position="3182"/>
    </location>
</feature>
<feature type="binding site" evidence="7">
    <location>
        <position position="3075"/>
    </location>
    <ligand>
        <name>ATP</name>
        <dbReference type="ChEBI" id="CHEBI:30616"/>
    </ligand>
</feature>
<dbReference type="InterPro" id="IPR000719">
    <property type="entry name" value="Prot_kinase_dom"/>
</dbReference>
<feature type="compositionally biased region" description="Basic and acidic residues" evidence="8">
    <location>
        <begin position="2337"/>
        <end position="2350"/>
    </location>
</feature>
<dbReference type="InterPro" id="IPR008271">
    <property type="entry name" value="Ser/Thr_kinase_AS"/>
</dbReference>
<feature type="region of interest" description="Disordered" evidence="8">
    <location>
        <begin position="3363"/>
        <end position="3400"/>
    </location>
</feature>
<dbReference type="Gene3D" id="3.30.200.20">
    <property type="entry name" value="Phosphorylase Kinase, domain 1"/>
    <property type="match status" value="1"/>
</dbReference>
<evidence type="ECO:0000313" key="10">
    <source>
        <dbReference type="EMBL" id="KPI86701.1"/>
    </source>
</evidence>
<sequence length="3627" mass="384536">MDSVPPTHLDPTALLPAKWVANPVRPDALSSGTAGASNHHNNNSSSLRSDASLRDDASLKEAKTNAASHTVNAITAVPSILCEVSSTTGTQSTTWSAQVWEAQDSGPDPAPAAETVAVTPTSAAAEQLLPPSDAHESLDSLSTSLTSSPHSVMPNSLTILYHPVLTRMPSDGNQRVVGETLPGCSVSSLSTNGSGTLMALAMKANSTPAAHSLEVMRTARAGGMLSPPEGSFHTAYNGGLSSPGYQQAKTQLRCGRTSPLTPLLQPPVSSSASSQKRLQQQWASLKLQVQQQHGAADLLAELNPSLLFMVQTLRHCRLSEVMCPVVVIGNYKVQAAATWAALVASWGNSHVSSPTSSPGLTAAPMHAASSACEPASGMPTSTSPHPLTAVTAHISGNHSYNSYHNNNDNHHNNKSTNNHITLSDSGTLPASTTSDQSGSHNTYSGALLDSITEFDGVSIDEEHAKARDVDRASQRDATMKAVDLAATSTISSQPPPSVANTVVGYSSSVTPVFDPIASGITCVTSTPSLSHLRKSAVQRIHQWPLIYANDAALGLLGYHKLPDVIAKEFGEVFRCFVYTAGNGIAEQQERLRKLDLSFNNESIDTSNNNASSTDIAAVISTSDHFTSKAAATGVSATTTPTKGRRSLSERPAPSTLLDELLRHIDPSSAGNESESQVAPVPPAGGEALSTSSAATPPRSTRLRELHNLDELFAPRYDNYVFLYSERTASCYAALAISSDQVELPQTNEINADPTAPEKRDVQLHPFDLSSKWKDPLCQTPHASASAAVSPPSPPVEASAQPPPKTDATCNPPKGTTDTPITTAPASAEKQTQQQPSSGRDSPSAATLLEKQAVHPSQETVPSARAAAAAGVVTASLAHYPPHAKYAVLYILQRIETGDKGQVHTRPPLPKLDEVGNASSAGTGSSQRQLSELFAPPLHPGVMDTAPLALSAKLIRPQLHSGVTALSEDTQDDVDAPGSLRRHHRHPLLVMQHNQPQPFLPAHRSNTDQASTKFLHGVGTVENTALVEVQCYSPRASGDWSSSNATHIDAAPASPALLTKERQQSSLFELSYTAFQADLAKPTPISVDSATDAFTAAALATASASSSSNSRVSPVNAAQCAPVLRDHHLSPHLRSFSGANFADHNATSLRARLGQMSNSLPLAPPTSLSSAELAPAIEAGSAPLSISHTVVTSSAGGTNTPQSRLSSPSELSHSMQSDSPLAPTVQPIVAPWRSIQEVRSVEAVAKLAQQVREAKQQRCHERGSTAFSSGSTNSPATSANTSPLLRQRFQQTNVTSNFPLHAESTPAPLERRGPRGSLGYSPIITTAEIPAAGLHSNNSPRRHSLMPTRVTGSLDSSSSRSRLQPLGGTPAMTWQRSNEVDQIPTKKLADRIRSQRSVVSVVTSTRLPETLIFNSIGFIFFVQQVLRFQQQQGVSQVVCILNVRSKTQLVVDVIPVDRLHDTDQNDFHSPELVPSAITQGNSGAEAPLSSPTATTAGSTPGVSWTRRESAGDHLSTLLRRRLAKLNVFYSEEESRQDYMPYSESGRSRHGSSNSVSLHTNEHRDHDSPQPSRTTLRSDSFAMSRSAEGLLKQDSSISSESRISAERSATPVAGAAVAACGAKAESTKIPSPEEPPTSRSTPPATSVNQVVAASQHSQQRRALRSHTHTHMTKLERNDAFLAEAGKQFGAPVAGGCKPRGTVELGAEVAAPAMSGSRNISRPNSARSGTHTPSSAREVSLASHPTIQLSSDSNTATTTATSIKAISTTGAAAARANMMLHHPHERPHHLMATRHPQEPGEGSPTTRNSVSFNNSNSRTQSNKSFSSWSAQWMKLQHMQPDNPSACHNLSLQRQRQCYPPQEWVPKSEYLPAETQQDLAMCDGDISISAHTLEAQVRIPFITPQRLELLSQLGTVQLTSYRGLSVFGVNLVNLVTEEAAAAAAQPSPSIIPLQYDMAARNYMKDAGEKSTMLPPLDDEDATKSDRLCPSGQRDESPAATATSSANGTEEGSAAAKGPMGEGRDMAATLSSAFLPSPESNARLPSPYALPTPGNGSFPSTSLVLPICVPSSPSIGTGPASAIVEGTPKAEDESGVSGCATHAGSSNRRSSGMDAETHALSSVSVYAPDQQQHQLPLSEETSEEQLGTQPSQQQQDQQQRLLKKQSTVIEKGSVVSVVMPPSETKVLAAALVGQQKQLQLSPPRAAADESGNAEAVHHAVDEAATKCNEGGAEADAAVAGSGAGPPNTSASIEPSQSSISVNTLRGRSGTSTAVISGVPKTEAKGMIMQYKVQQEPRGTTTAAAAAVIDAAPPPNEEDARTADSMSTAPLVMKGQRQSAGSQKEECAPTTKKEKGANNSTLMDRTQGSATLDEVHHPDRHHHHHHRHSSSDSRAAASYHSFSGAESLRDVQDSFFPEGLPRNGDWLVQTTEQSTNLMMVTQAGSPAASLPTDNTYEGSASSRFSPQHLSMSPSTLLPHLVSIRERRISPGAVHIDPHASPGSANSCTQGLVSVRTQKSGGTELLGYTLSNSAAAAFGGFSAALVKEATLDRDNGNGATAEMRKVAKSGLAEGNADMSSADNQAVTTAATAGYISPPRSPRARRDAPFGPKRYEDVPQATCSMAKQAVAAVATAPIHGCESPILMSHSPLPSTLNPTASTGITTSAVVAGGPLTSTSTSINVVVAPANTVSGSVAATVASSDVPLRNSAVTADSGRYGNGSFCNSNIALSPVSSGAVLEDTRQATGPREDANDSFAESFMDIFGLARHPQRLTELRRQVAERMRDHRVGSQSDIENSAVSTAYVNTSSDHSNTPTSAANANSSPNRVVAGHASSATLQQPLGQPEAMASAPSMLASSSSSSSNNNNPRVYHLGGSASTEAVDSDVALNGLQRERRAMDKEAMDQIMRHNLHVLVYAPCVYPEMEEVLGLYGHCVTFVTNPLKMLRYARAGLQPFDVLIVEWIDSLVTSEIHDALATHAVNETVVVYFISTKPEVHTPTMNVEHVMTDTTVVIHADDILTGLMSRNVLEEVQQLIRRHRLLKSMIHTRSKHSYQIVSRIGSGAFGDVFEVLMYVSKGKLAMKRIFLKSMKLRQLEVINREVSILCALDHPNIVSFSHTKLEDNAYSIFMELCDGNLADYLLQPSVAIPGVAKRRRHHDGQSNLVSPEEQSADDESNMMANASSKASSGSEADDEGRTHNSDGSHSFSGPTLTRPQDAVMIVHDIASALAYLHSHGIIHRDIKPANILFSNGMAKLGDFGSAVKMNESRKLRNMKGTMSYMAPEMVLGEPYTEACDLWSLGCLIASIMGIQLGHLSGLHMPALNKLYRSIPINGSLPLTCTNRLSSKCENHYTESTTNRVLAALKRALENEMEERARMSPPAAPRTPHSSLTFSTTSQESASLGSDVADEVPNEQHSLITDLDSSDIQNHQRSVMCIWTTSIDVLGEFTVRLPSSLVELFENLFHRDPSKRMTAAEILDHPVSWDVEWMTRMMNEVQMVYTQLSLSTMNAHASMNANRCIHCMSVTPSSSPPSQGWIGSPSSGMMSFLPGSSPLAGNCATGSGFGSSGCICSPNAMQPASGTSCFPTQSLSPAVEMGEANFMLGEGAGVHGRCSANDYLLDLSLSDGSEADSGEE</sequence>
<feature type="compositionally biased region" description="Low complexity" evidence="8">
    <location>
        <begin position="2226"/>
        <end position="2235"/>
    </location>
</feature>
<feature type="region of interest" description="Disordered" evidence="8">
    <location>
        <begin position="1332"/>
        <end position="1371"/>
    </location>
</feature>
<feature type="region of interest" description="Disordered" evidence="8">
    <location>
        <begin position="3144"/>
        <end position="3203"/>
    </location>
</feature>
<feature type="region of interest" description="Disordered" evidence="8">
    <location>
        <begin position="2226"/>
        <end position="2260"/>
    </location>
</feature>
<comment type="caution">
    <text evidence="10">The sequence shown here is derived from an EMBL/GenBank/DDBJ whole genome shotgun (WGS) entry which is preliminary data.</text>
</comment>
<feature type="compositionally biased region" description="Low complexity" evidence="8">
    <location>
        <begin position="396"/>
        <end position="406"/>
    </location>
</feature>
<feature type="compositionally biased region" description="Polar residues" evidence="8">
    <location>
        <begin position="3379"/>
        <end position="3395"/>
    </location>
</feature>
<dbReference type="OMA" id="TDMPDNT"/>
<feature type="region of interest" description="Disordered" evidence="8">
    <location>
        <begin position="772"/>
        <end position="844"/>
    </location>
</feature>
<evidence type="ECO:0000256" key="1">
    <source>
        <dbReference type="ARBA" id="ARBA00010886"/>
    </source>
</evidence>
<dbReference type="SMART" id="SM00220">
    <property type="entry name" value="S_TKc"/>
    <property type="match status" value="1"/>
</dbReference>
<feature type="compositionally biased region" description="Polar residues" evidence="8">
    <location>
        <begin position="420"/>
        <end position="441"/>
    </location>
</feature>
<feature type="compositionally biased region" description="Polar residues" evidence="8">
    <location>
        <begin position="1713"/>
        <end position="1751"/>
    </location>
</feature>
<dbReference type="Pfam" id="PF00069">
    <property type="entry name" value="Pkinase"/>
    <property type="match status" value="2"/>
</dbReference>
<evidence type="ECO:0000256" key="4">
    <source>
        <dbReference type="ARBA" id="ARBA00022741"/>
    </source>
</evidence>
<feature type="region of interest" description="Disordered" evidence="8">
    <location>
        <begin position="1789"/>
        <end position="1819"/>
    </location>
</feature>
<dbReference type="PANTHER" id="PTHR43671">
    <property type="entry name" value="SERINE/THREONINE-PROTEIN KINASE NEK"/>
    <property type="match status" value="1"/>
</dbReference>
<feature type="compositionally biased region" description="Basic residues" evidence="8">
    <location>
        <begin position="2372"/>
        <end position="2382"/>
    </location>
</feature>
<dbReference type="EC" id="2.7.11.1" evidence="2"/>
<feature type="compositionally biased region" description="Low complexity" evidence="8">
    <location>
        <begin position="1200"/>
        <end position="1216"/>
    </location>
</feature>
<dbReference type="PROSITE" id="PS00107">
    <property type="entry name" value="PROTEIN_KINASE_ATP"/>
    <property type="match status" value="1"/>
</dbReference>
<feature type="compositionally biased region" description="Low complexity" evidence="8">
    <location>
        <begin position="1352"/>
        <end position="1362"/>
    </location>
</feature>
<organism evidence="10 11">
    <name type="scientific">Leptomonas seymouri</name>
    <dbReference type="NCBI Taxonomy" id="5684"/>
    <lineage>
        <taxon>Eukaryota</taxon>
        <taxon>Discoba</taxon>
        <taxon>Euglenozoa</taxon>
        <taxon>Kinetoplastea</taxon>
        <taxon>Metakinetoplastina</taxon>
        <taxon>Trypanosomatida</taxon>
        <taxon>Trypanosomatidae</taxon>
        <taxon>Leishmaniinae</taxon>
        <taxon>Leptomonas</taxon>
    </lineage>
</organism>
<dbReference type="PROSITE" id="PS00108">
    <property type="entry name" value="PROTEIN_KINASE_ST"/>
    <property type="match status" value="1"/>
</dbReference>
<dbReference type="SUPFAM" id="SSF56112">
    <property type="entry name" value="Protein kinase-like (PK-like)"/>
    <property type="match status" value="1"/>
</dbReference>
<feature type="region of interest" description="Disordered" evidence="8">
    <location>
        <begin position="1532"/>
        <end position="1608"/>
    </location>
</feature>
<keyword evidence="4 7" id="KW-0547">Nucleotide-binding</keyword>
<feature type="compositionally biased region" description="Polar residues" evidence="8">
    <location>
        <begin position="916"/>
        <end position="927"/>
    </location>
</feature>
<dbReference type="Gene3D" id="1.10.510.10">
    <property type="entry name" value="Transferase(Phosphotransferase) domain 1"/>
    <property type="match status" value="1"/>
</dbReference>
<feature type="region of interest" description="Disordered" evidence="8">
    <location>
        <begin position="396"/>
        <end position="441"/>
    </location>
</feature>
<feature type="compositionally biased region" description="Low complexity" evidence="8">
    <location>
        <begin position="1805"/>
        <end position="1814"/>
    </location>
</feature>
<dbReference type="Proteomes" id="UP000038009">
    <property type="component" value="Unassembled WGS sequence"/>
</dbReference>
<feature type="region of interest" description="Disordered" evidence="8">
    <location>
        <begin position="2074"/>
        <end position="2111"/>
    </location>
</feature>
<name>A0A0N1I6R6_LEPSE</name>
<feature type="compositionally biased region" description="Low complexity" evidence="8">
    <location>
        <begin position="2386"/>
        <end position="2395"/>
    </location>
</feature>
<feature type="compositionally biased region" description="Low complexity" evidence="8">
    <location>
        <begin position="2244"/>
        <end position="2255"/>
    </location>
</feature>
<feature type="region of interest" description="Disordered" evidence="8">
    <location>
        <begin position="1964"/>
        <end position="2019"/>
    </location>
</feature>
<dbReference type="InterPro" id="IPR017441">
    <property type="entry name" value="Protein_kinase_ATP_BS"/>
</dbReference>
<feature type="region of interest" description="Disordered" evidence="8">
    <location>
        <begin position="899"/>
        <end position="927"/>
    </location>
</feature>
<gene>
    <name evidence="10" type="ORF">ABL78_4217</name>
</gene>
<dbReference type="OrthoDB" id="267381at2759"/>
<dbReference type="InterPro" id="IPR050660">
    <property type="entry name" value="NEK_Ser/Thr_kinase"/>
</dbReference>
<feature type="region of interest" description="Disordered" evidence="8">
    <location>
        <begin position="2371"/>
        <end position="2395"/>
    </location>
</feature>
<protein>
    <recommendedName>
        <fullName evidence="2">non-specific serine/threonine protein kinase</fullName>
        <ecNumber evidence="2">2.7.11.1</ecNumber>
    </recommendedName>
</protein>
<dbReference type="GO" id="GO:0005524">
    <property type="term" value="F:ATP binding"/>
    <property type="evidence" value="ECO:0007669"/>
    <property type="project" value="UniProtKB-UniRule"/>
</dbReference>
<evidence type="ECO:0000256" key="7">
    <source>
        <dbReference type="PROSITE-ProRule" id="PRU10141"/>
    </source>
</evidence>
<reference evidence="10 11" key="1">
    <citation type="journal article" date="2015" name="PLoS Pathog.">
        <title>Leptomonas seymouri: Adaptations to the Dixenous Life Cycle Analyzed by Genome Sequencing, Transcriptome Profiling and Co-infection with Leishmania donovani.</title>
        <authorList>
            <person name="Kraeva N."/>
            <person name="Butenko A."/>
            <person name="Hlavacova J."/>
            <person name="Kostygov A."/>
            <person name="Myskova J."/>
            <person name="Grybchuk D."/>
            <person name="Lestinova T."/>
            <person name="Votypka J."/>
            <person name="Volf P."/>
            <person name="Opperdoes F."/>
            <person name="Flegontov P."/>
            <person name="Lukes J."/>
            <person name="Yurchenko V."/>
        </authorList>
    </citation>
    <scope>NUCLEOTIDE SEQUENCE [LARGE SCALE GENOMIC DNA]</scope>
    <source>
        <strain evidence="10 11">ATCC 30220</strain>
    </source>
</reference>
<feature type="compositionally biased region" description="Polar residues" evidence="8">
    <location>
        <begin position="1567"/>
        <end position="1581"/>
    </location>
</feature>
<comment type="similarity">
    <text evidence="1">Belongs to the protein kinase superfamily. NEK Ser/Thr protein kinase family. NIMA subfamily.</text>
</comment>
<feature type="region of interest" description="Disordered" evidence="8">
    <location>
        <begin position="631"/>
        <end position="700"/>
    </location>
</feature>
<feature type="region of interest" description="Disordered" evidence="8">
    <location>
        <begin position="1190"/>
        <end position="1221"/>
    </location>
</feature>
<feature type="compositionally biased region" description="Low complexity" evidence="8">
    <location>
        <begin position="37"/>
        <end position="50"/>
    </location>
</feature>
<feature type="compositionally biased region" description="Polar residues" evidence="8">
    <location>
        <begin position="1645"/>
        <end position="1655"/>
    </location>
</feature>
<dbReference type="InterPro" id="IPR011009">
    <property type="entry name" value="Kinase-like_dom_sf"/>
</dbReference>
<evidence type="ECO:0000259" key="9">
    <source>
        <dbReference type="PROSITE" id="PS50011"/>
    </source>
</evidence>
<feature type="compositionally biased region" description="Polar residues" evidence="8">
    <location>
        <begin position="2798"/>
        <end position="2819"/>
    </location>
</feature>
<feature type="domain" description="Protein kinase" evidence="9">
    <location>
        <begin position="3046"/>
        <end position="3475"/>
    </location>
</feature>
<evidence type="ECO:0000256" key="2">
    <source>
        <dbReference type="ARBA" id="ARBA00012513"/>
    </source>
</evidence>